<dbReference type="InterPro" id="IPR025449">
    <property type="entry name" value="JetB"/>
</dbReference>
<feature type="region of interest" description="Disordered" evidence="1">
    <location>
        <begin position="1"/>
        <end position="26"/>
    </location>
</feature>
<dbReference type="RefSeq" id="WP_260073785.1">
    <property type="nucleotide sequence ID" value="NZ_JALXMO010000051.1"/>
</dbReference>
<gene>
    <name evidence="2" type="ORF">M3B43_11550</name>
</gene>
<name>A0ABT2HTA6_9MICC</name>
<keyword evidence="3" id="KW-1185">Reference proteome</keyword>
<organism evidence="2 3">
    <name type="scientific">Nesterenkonia massiliensis</name>
    <dbReference type="NCBI Taxonomy" id="1232429"/>
    <lineage>
        <taxon>Bacteria</taxon>
        <taxon>Bacillati</taxon>
        <taxon>Actinomycetota</taxon>
        <taxon>Actinomycetes</taxon>
        <taxon>Micrococcales</taxon>
        <taxon>Micrococcaceae</taxon>
        <taxon>Nesterenkonia</taxon>
    </lineage>
</organism>
<dbReference type="EMBL" id="JALXMO010000051">
    <property type="protein sequence ID" value="MCT1607938.1"/>
    <property type="molecule type" value="Genomic_DNA"/>
</dbReference>
<accession>A0ABT2HTA6</accession>
<reference evidence="2 3" key="1">
    <citation type="submission" date="2022-04" db="EMBL/GenBank/DDBJ databases">
        <title>Human microbiome associated bacterial genomes.</title>
        <authorList>
            <person name="Sandstrom S."/>
            <person name="Salamzade R."/>
            <person name="Kalan L.R."/>
        </authorList>
    </citation>
    <scope>NUCLEOTIDE SEQUENCE [LARGE SCALE GENOMIC DNA]</scope>
    <source>
        <strain evidence="3">p3-SID767</strain>
    </source>
</reference>
<evidence type="ECO:0000256" key="1">
    <source>
        <dbReference type="SAM" id="MobiDB-lite"/>
    </source>
</evidence>
<feature type="compositionally biased region" description="Acidic residues" evidence="1">
    <location>
        <begin position="232"/>
        <end position="241"/>
    </location>
</feature>
<feature type="region of interest" description="Disordered" evidence="1">
    <location>
        <begin position="215"/>
        <end position="241"/>
    </location>
</feature>
<protein>
    <submittedName>
        <fullName evidence="2">DUF4194 domain-containing protein</fullName>
    </submittedName>
</protein>
<evidence type="ECO:0000313" key="2">
    <source>
        <dbReference type="EMBL" id="MCT1607938.1"/>
    </source>
</evidence>
<dbReference type="Pfam" id="PF13835">
    <property type="entry name" value="DUF4194"/>
    <property type="match status" value="1"/>
</dbReference>
<dbReference type="Proteomes" id="UP001205046">
    <property type="component" value="Unassembled WGS sequence"/>
</dbReference>
<comment type="caution">
    <text evidence="2">The sequence shown here is derived from an EMBL/GenBank/DDBJ whole genome shotgun (WGS) entry which is preliminary data.</text>
</comment>
<sequence>MSTPSGHEAPHLPAEEQASSAAAWDGDTGTLRVESRRALVALVKGPFLTAERQAQNWRALMADTDAIRSRLADMYLDLVIDAERGVAFIRNAQTQDDDAPQVVRTRSMTLMDTALLLHLRRELVSAQAGQRVIIGRDEVFEQLSGYREATSTDAALFAKRIKSSWDTMVSLGILQRTPATQAEGRFEISPVLRLVFGPDEITALREVYTQMLTGRQGDVSDPDETLQAQFDGEADDVEDQS</sequence>
<proteinExistence type="predicted"/>
<evidence type="ECO:0000313" key="3">
    <source>
        <dbReference type="Proteomes" id="UP001205046"/>
    </source>
</evidence>